<dbReference type="WBParaSite" id="GPUH_0000179101-mRNA-1">
    <property type="protein sequence ID" value="GPUH_0000179101-mRNA-1"/>
    <property type="gene ID" value="GPUH_0000179101"/>
</dbReference>
<dbReference type="OrthoDB" id="5845376at2759"/>
<organism evidence="3">
    <name type="scientific">Gongylonema pulchrum</name>
    <dbReference type="NCBI Taxonomy" id="637853"/>
    <lineage>
        <taxon>Eukaryota</taxon>
        <taxon>Metazoa</taxon>
        <taxon>Ecdysozoa</taxon>
        <taxon>Nematoda</taxon>
        <taxon>Chromadorea</taxon>
        <taxon>Rhabditida</taxon>
        <taxon>Spirurina</taxon>
        <taxon>Spiruromorpha</taxon>
        <taxon>Spiruroidea</taxon>
        <taxon>Gongylonematidae</taxon>
        <taxon>Gongylonema</taxon>
    </lineage>
</organism>
<sequence>MVTYTYQGAFAFYVSASKPVAVIATVRSLTTSSLSEATSDFGCFMPPPCSQEDDSTRDLTDTHLTLLTDAEYFMFNKMWFPVSNQSISIYGTSGYRSIMETSLWQSLDIVHFNSSIYGNNVGAQST</sequence>
<dbReference type="EMBL" id="UYRT01002335">
    <property type="protein sequence ID" value="VDK30931.1"/>
    <property type="molecule type" value="Genomic_DNA"/>
</dbReference>
<accession>A0A183CZ96</accession>
<proteinExistence type="predicted"/>
<evidence type="ECO:0000313" key="2">
    <source>
        <dbReference type="Proteomes" id="UP000271098"/>
    </source>
</evidence>
<name>A0A183CZ96_9BILA</name>
<reference evidence="3" key="1">
    <citation type="submission" date="2016-06" db="UniProtKB">
        <authorList>
            <consortium name="WormBaseParasite"/>
        </authorList>
    </citation>
    <scope>IDENTIFICATION</scope>
</reference>
<dbReference type="Proteomes" id="UP000271098">
    <property type="component" value="Unassembled WGS sequence"/>
</dbReference>
<reference evidence="1 2" key="2">
    <citation type="submission" date="2018-11" db="EMBL/GenBank/DDBJ databases">
        <authorList>
            <consortium name="Pathogen Informatics"/>
        </authorList>
    </citation>
    <scope>NUCLEOTIDE SEQUENCE [LARGE SCALE GENOMIC DNA]</scope>
</reference>
<gene>
    <name evidence="1" type="ORF">GPUH_LOCUS1787</name>
</gene>
<evidence type="ECO:0000313" key="3">
    <source>
        <dbReference type="WBParaSite" id="GPUH_0000179101-mRNA-1"/>
    </source>
</evidence>
<evidence type="ECO:0000313" key="1">
    <source>
        <dbReference type="EMBL" id="VDK30931.1"/>
    </source>
</evidence>
<protein>
    <submittedName>
        <fullName evidence="3">ANF_receptor domain-containing protein</fullName>
    </submittedName>
</protein>
<dbReference type="AlphaFoldDB" id="A0A183CZ96"/>
<keyword evidence="2" id="KW-1185">Reference proteome</keyword>